<dbReference type="Gene3D" id="2.30.30.40">
    <property type="entry name" value="SH3 Domains"/>
    <property type="match status" value="1"/>
</dbReference>
<sequence>MTQMLASVDQRTKLVGENRLELLLFRISATQLFAINVFKVKEVVKVPPLSTMPGSHGSIIGVANLRGLSIPVIDLRRAIGFRPSVIHPESNLIVTEYNRSVQGFLVDKVEHIVNLTWGDILPPPKTVGRDNYLTAITRIEYQDKQELVSIIDVEKVLAEIIHYDICLSEGVLDEQLLPAMYGRKVLIADDSATARRQVRETLEQLGLEVIEATDGLMALNLLKSWCDEGKLITDHILMLITDAEMPEMDGYKLTHEIRSDKRMADLFITLNTSLSGSFNNAMVEKVGCNRFISKFQPDLLVEVVQDRLREALSN</sequence>
<dbReference type="SMART" id="SM00448">
    <property type="entry name" value="REC"/>
    <property type="match status" value="1"/>
</dbReference>
<dbReference type="PROSITE" id="PS50851">
    <property type="entry name" value="CHEW"/>
    <property type="match status" value="1"/>
</dbReference>
<protein>
    <submittedName>
        <fullName evidence="4">Chemotaxis protein CheW</fullName>
    </submittedName>
</protein>
<dbReference type="RefSeq" id="WP_220781463.1">
    <property type="nucleotide sequence ID" value="NZ_BPEY01000042.1"/>
</dbReference>
<gene>
    <name evidence="4" type="primary">cheV_1</name>
    <name evidence="4" type="ORF">TUM4438_24700</name>
</gene>
<evidence type="ECO:0000313" key="4">
    <source>
        <dbReference type="EMBL" id="GIU47017.1"/>
    </source>
</evidence>
<evidence type="ECO:0000313" key="5">
    <source>
        <dbReference type="Proteomes" id="UP000887104"/>
    </source>
</evidence>
<evidence type="ECO:0000259" key="3">
    <source>
        <dbReference type="PROSITE" id="PS50851"/>
    </source>
</evidence>
<dbReference type="InterPro" id="IPR001789">
    <property type="entry name" value="Sig_transdc_resp-reg_receiver"/>
</dbReference>
<keyword evidence="5" id="KW-1185">Reference proteome</keyword>
<dbReference type="InterPro" id="IPR011006">
    <property type="entry name" value="CheY-like_superfamily"/>
</dbReference>
<dbReference type="InterPro" id="IPR024181">
    <property type="entry name" value="Chemotax_regulator_CheV"/>
</dbReference>
<dbReference type="Gene3D" id="2.40.50.180">
    <property type="entry name" value="CheA-289, Domain 4"/>
    <property type="match status" value="1"/>
</dbReference>
<dbReference type="InterPro" id="IPR036061">
    <property type="entry name" value="CheW-like_dom_sf"/>
</dbReference>
<dbReference type="SUPFAM" id="SSF50341">
    <property type="entry name" value="CheW-like"/>
    <property type="match status" value="1"/>
</dbReference>
<dbReference type="PIRSF" id="PIRSF002867">
    <property type="entry name" value="CheV"/>
    <property type="match status" value="1"/>
</dbReference>
<dbReference type="PANTHER" id="PTHR47233">
    <property type="entry name" value="CHEMOTAXIS PROTEIN CHEV"/>
    <property type="match status" value="1"/>
</dbReference>
<dbReference type="SMART" id="SM00260">
    <property type="entry name" value="CheW"/>
    <property type="match status" value="1"/>
</dbReference>
<feature type="domain" description="Response regulatory" evidence="2">
    <location>
        <begin position="184"/>
        <end position="309"/>
    </location>
</feature>
<feature type="domain" description="CheW-like" evidence="3">
    <location>
        <begin position="19"/>
        <end position="162"/>
    </location>
</feature>
<comment type="caution">
    <text evidence="4">The sequence shown here is derived from an EMBL/GenBank/DDBJ whole genome shotgun (WGS) entry which is preliminary data.</text>
</comment>
<dbReference type="CDD" id="cd19924">
    <property type="entry name" value="REC_CheV-like"/>
    <property type="match status" value="1"/>
</dbReference>
<dbReference type="PANTHER" id="PTHR47233:SF4">
    <property type="entry name" value="CHEMOTAXIS SIGNAL TRANSDUCTION PROTEIN"/>
    <property type="match status" value="1"/>
</dbReference>
<dbReference type="PROSITE" id="PS50110">
    <property type="entry name" value="RESPONSE_REGULATORY"/>
    <property type="match status" value="1"/>
</dbReference>
<dbReference type="Proteomes" id="UP000887104">
    <property type="component" value="Unassembled WGS sequence"/>
</dbReference>
<evidence type="ECO:0000259" key="2">
    <source>
        <dbReference type="PROSITE" id="PS50110"/>
    </source>
</evidence>
<name>A0ABQ4PHI2_9GAMM</name>
<reference evidence="4" key="1">
    <citation type="submission" date="2021-05" db="EMBL/GenBank/DDBJ databases">
        <title>Molecular characterization for Shewanella algae harboring chromosomal blaOXA-55-like strains isolated from clinical and environment sample.</title>
        <authorList>
            <person name="Ohama Y."/>
            <person name="Aoki K."/>
            <person name="Harada S."/>
            <person name="Moriya K."/>
            <person name="Ishii Y."/>
            <person name="Tateda K."/>
        </authorList>
    </citation>
    <scope>NUCLEOTIDE SEQUENCE</scope>
    <source>
        <strain evidence="4">JCM 11563</strain>
    </source>
</reference>
<evidence type="ECO:0000256" key="1">
    <source>
        <dbReference type="PROSITE-ProRule" id="PRU00169"/>
    </source>
</evidence>
<organism evidence="4 5">
    <name type="scientific">Shewanella sairae</name>
    <dbReference type="NCBI Taxonomy" id="190310"/>
    <lineage>
        <taxon>Bacteria</taxon>
        <taxon>Pseudomonadati</taxon>
        <taxon>Pseudomonadota</taxon>
        <taxon>Gammaproteobacteria</taxon>
        <taxon>Alteromonadales</taxon>
        <taxon>Shewanellaceae</taxon>
        <taxon>Shewanella</taxon>
    </lineage>
</organism>
<dbReference type="Gene3D" id="3.40.50.2300">
    <property type="match status" value="1"/>
</dbReference>
<dbReference type="Pfam" id="PF01584">
    <property type="entry name" value="CheW"/>
    <property type="match status" value="1"/>
</dbReference>
<dbReference type="EMBL" id="BPEY01000042">
    <property type="protein sequence ID" value="GIU47017.1"/>
    <property type="molecule type" value="Genomic_DNA"/>
</dbReference>
<dbReference type="SUPFAM" id="SSF52172">
    <property type="entry name" value="CheY-like"/>
    <property type="match status" value="1"/>
</dbReference>
<feature type="modified residue" description="4-aspartylphosphate" evidence="1">
    <location>
        <position position="242"/>
    </location>
</feature>
<keyword evidence="1" id="KW-0597">Phosphoprotein</keyword>
<dbReference type="Pfam" id="PF00072">
    <property type="entry name" value="Response_reg"/>
    <property type="match status" value="1"/>
</dbReference>
<dbReference type="InterPro" id="IPR002545">
    <property type="entry name" value="CheW-lke_dom"/>
</dbReference>
<accession>A0ABQ4PHI2</accession>
<proteinExistence type="predicted"/>